<evidence type="ECO:0000259" key="6">
    <source>
        <dbReference type="PROSITE" id="PS50111"/>
    </source>
</evidence>
<feature type="transmembrane region" description="Helical" evidence="5">
    <location>
        <begin position="12"/>
        <end position="33"/>
    </location>
</feature>
<comment type="similarity">
    <text evidence="2">Belongs to the methyl-accepting chemotaxis (MCP) protein family.</text>
</comment>
<evidence type="ECO:0000256" key="2">
    <source>
        <dbReference type="ARBA" id="ARBA00029447"/>
    </source>
</evidence>
<sequence length="548" mass="58821">MEWFNRLTVGVRLLTAFLIMAGLTAVVGGVGIWDIDRMNSMADQIYENELMGISYIKEANIHLVAMDRAQKNMLLASEAKERTAFRDRIEARRRLMQENIEKAKPLFYSEAGRQLMAKFSAAWDEYLPHGTRVTELALSEELQQSRSSVALSKGIGREKLDKVDDLMTELARLKEQNAQEFSAATTALYQKSRLFMILLSLGSIVFGIIFGILITRGLTRQLGGEPAYISDIAQQVANGDLTIRFATNDKPATGVYAAMKTMVAGLQELIAKTVDVSSGIASASHQLHATAEQIATGAEEVAAQAGTVATASEEMAATSNDIAQNCSMAAEASQQSTAAAQSGAVVVQETITGMELIAEHVRGTARTIATLGSRSEQIGNIVGTIEDIADQTNLLALNAAIEAARAGEQGRGFAVVADEVRALAERTTKATREIGEMIKAIQKETQEAVKAMESGVHEVEKGAASSQKSGQALQEILQRISEVSLQVSQIATAAEEQTATTSEVTTNVQQITDVVHQTASGAEETAAAASQLARQAQDLQALINRFKV</sequence>
<evidence type="ECO:0000313" key="8">
    <source>
        <dbReference type="Proteomes" id="UP001295463"/>
    </source>
</evidence>
<dbReference type="Pfam" id="PF12729">
    <property type="entry name" value="4HB_MCP_1"/>
    <property type="match status" value="1"/>
</dbReference>
<gene>
    <name evidence="7" type="ORF">GEAMG1_1322</name>
</gene>
<dbReference type="PROSITE" id="PS50111">
    <property type="entry name" value="CHEMOTAXIS_TRANSDUC_2"/>
    <property type="match status" value="1"/>
</dbReference>
<keyword evidence="1 3" id="KW-0807">Transducer</keyword>
<dbReference type="EMBL" id="OW150024">
    <property type="protein sequence ID" value="CAH2031152.1"/>
    <property type="molecule type" value="Genomic_DNA"/>
</dbReference>
<dbReference type="SUPFAM" id="SSF58104">
    <property type="entry name" value="Methyl-accepting chemotaxis protein (MCP) signaling domain"/>
    <property type="match status" value="1"/>
</dbReference>
<dbReference type="PANTHER" id="PTHR32089:SF112">
    <property type="entry name" value="LYSOZYME-LIKE PROTEIN-RELATED"/>
    <property type="match status" value="1"/>
</dbReference>
<evidence type="ECO:0000256" key="3">
    <source>
        <dbReference type="PROSITE-ProRule" id="PRU00284"/>
    </source>
</evidence>
<keyword evidence="8" id="KW-1185">Reference proteome</keyword>
<dbReference type="CDD" id="cd11386">
    <property type="entry name" value="MCP_signal"/>
    <property type="match status" value="1"/>
</dbReference>
<dbReference type="Proteomes" id="UP001295463">
    <property type="component" value="Chromosome"/>
</dbReference>
<feature type="domain" description="Methyl-accepting transducer" evidence="6">
    <location>
        <begin position="276"/>
        <end position="512"/>
    </location>
</feature>
<keyword evidence="5" id="KW-0472">Membrane</keyword>
<evidence type="ECO:0000256" key="4">
    <source>
        <dbReference type="SAM" id="Coils"/>
    </source>
</evidence>
<feature type="coiled-coil region" evidence="4">
    <location>
        <begin position="156"/>
        <end position="183"/>
    </location>
</feature>
<organism evidence="7 8">
    <name type="scientific">Trichlorobacter ammonificans</name>
    <dbReference type="NCBI Taxonomy" id="2916410"/>
    <lineage>
        <taxon>Bacteria</taxon>
        <taxon>Pseudomonadati</taxon>
        <taxon>Thermodesulfobacteriota</taxon>
        <taxon>Desulfuromonadia</taxon>
        <taxon>Geobacterales</taxon>
        <taxon>Geobacteraceae</taxon>
        <taxon>Trichlorobacter</taxon>
    </lineage>
</organism>
<accession>A0ABM9D7G9</accession>
<dbReference type="InterPro" id="IPR004089">
    <property type="entry name" value="MCPsignal_dom"/>
</dbReference>
<evidence type="ECO:0000256" key="1">
    <source>
        <dbReference type="ARBA" id="ARBA00023224"/>
    </source>
</evidence>
<dbReference type="InterPro" id="IPR004090">
    <property type="entry name" value="Chemotax_Me-accpt_rcpt"/>
</dbReference>
<reference evidence="7 8" key="1">
    <citation type="submission" date="2022-03" db="EMBL/GenBank/DDBJ databases">
        <authorList>
            <person name="Koch H."/>
        </authorList>
    </citation>
    <scope>NUCLEOTIDE SEQUENCE [LARGE SCALE GENOMIC DNA]</scope>
    <source>
        <strain evidence="7 8">G1</strain>
    </source>
</reference>
<evidence type="ECO:0000313" key="7">
    <source>
        <dbReference type="EMBL" id="CAH2031152.1"/>
    </source>
</evidence>
<dbReference type="PRINTS" id="PR00260">
    <property type="entry name" value="CHEMTRNSDUCR"/>
</dbReference>
<evidence type="ECO:0000256" key="5">
    <source>
        <dbReference type="SAM" id="Phobius"/>
    </source>
</evidence>
<dbReference type="RefSeq" id="WP_305731991.1">
    <property type="nucleotide sequence ID" value="NZ_OW150024.1"/>
</dbReference>
<name>A0ABM9D7G9_9BACT</name>
<keyword evidence="4" id="KW-0175">Coiled coil</keyword>
<dbReference type="PANTHER" id="PTHR32089">
    <property type="entry name" value="METHYL-ACCEPTING CHEMOTAXIS PROTEIN MCPB"/>
    <property type="match status" value="1"/>
</dbReference>
<keyword evidence="5" id="KW-1133">Transmembrane helix</keyword>
<feature type="transmembrane region" description="Helical" evidence="5">
    <location>
        <begin position="194"/>
        <end position="214"/>
    </location>
</feature>
<proteinExistence type="inferred from homology"/>
<protein>
    <submittedName>
        <fullName evidence="7">Methyl-accepting chemotaxis protein</fullName>
    </submittedName>
</protein>
<dbReference type="Gene3D" id="1.10.287.950">
    <property type="entry name" value="Methyl-accepting chemotaxis protein"/>
    <property type="match status" value="1"/>
</dbReference>
<keyword evidence="5" id="KW-0812">Transmembrane</keyword>
<dbReference type="Pfam" id="PF00015">
    <property type="entry name" value="MCPsignal"/>
    <property type="match status" value="1"/>
</dbReference>
<dbReference type="SMART" id="SM00283">
    <property type="entry name" value="MA"/>
    <property type="match status" value="1"/>
</dbReference>
<dbReference type="InterPro" id="IPR024478">
    <property type="entry name" value="HlyB_4HB_MCP"/>
</dbReference>